<protein>
    <submittedName>
        <fullName evidence="2">PH domain-containing protein</fullName>
    </submittedName>
</protein>
<evidence type="ECO:0000259" key="1">
    <source>
        <dbReference type="Pfam" id="PF14470"/>
    </source>
</evidence>
<evidence type="ECO:0000313" key="3">
    <source>
        <dbReference type="Proteomes" id="UP001596620"/>
    </source>
</evidence>
<proteinExistence type="predicted"/>
<accession>A0ABW2UTH3</accession>
<dbReference type="RefSeq" id="WP_382358593.1">
    <property type="nucleotide sequence ID" value="NZ_JBHTGR010000013.1"/>
</dbReference>
<sequence>MEKEKSLLSPDERIMNDITATFEVTENMGIIYKFGNLVATNKKLILYTKYPLLELREAAIYHYEDVTQVDTANALFSFSNGVSFAVKLANKGNTKLLLEFIKLFSNHTLRTRDL</sequence>
<evidence type="ECO:0000313" key="2">
    <source>
        <dbReference type="EMBL" id="MFC7747074.1"/>
    </source>
</evidence>
<gene>
    <name evidence="2" type="ORF">ACFQU8_07470</name>
</gene>
<organism evidence="2 3">
    <name type="scientific">Lentibacillus kimchii</name>
    <dbReference type="NCBI Taxonomy" id="1542911"/>
    <lineage>
        <taxon>Bacteria</taxon>
        <taxon>Bacillati</taxon>
        <taxon>Bacillota</taxon>
        <taxon>Bacilli</taxon>
        <taxon>Bacillales</taxon>
        <taxon>Bacillaceae</taxon>
        <taxon>Lentibacillus</taxon>
    </lineage>
</organism>
<feature type="domain" description="YokE-like PH" evidence="1">
    <location>
        <begin position="8"/>
        <end position="78"/>
    </location>
</feature>
<dbReference type="EMBL" id="JBHTGR010000013">
    <property type="protein sequence ID" value="MFC7747074.1"/>
    <property type="molecule type" value="Genomic_DNA"/>
</dbReference>
<comment type="caution">
    <text evidence="2">The sequence shown here is derived from an EMBL/GenBank/DDBJ whole genome shotgun (WGS) entry which is preliminary data.</text>
</comment>
<dbReference type="InterPro" id="IPR039519">
    <property type="entry name" value="YokE-like_PH"/>
</dbReference>
<name>A0ABW2UTH3_9BACI</name>
<dbReference type="Proteomes" id="UP001596620">
    <property type="component" value="Unassembled WGS sequence"/>
</dbReference>
<dbReference type="Pfam" id="PF14470">
    <property type="entry name" value="bPH_3"/>
    <property type="match status" value="1"/>
</dbReference>
<reference evidence="3" key="1">
    <citation type="journal article" date="2019" name="Int. J. Syst. Evol. Microbiol.">
        <title>The Global Catalogue of Microorganisms (GCM) 10K type strain sequencing project: providing services to taxonomists for standard genome sequencing and annotation.</title>
        <authorList>
            <consortium name="The Broad Institute Genomics Platform"/>
            <consortium name="The Broad Institute Genome Sequencing Center for Infectious Disease"/>
            <person name="Wu L."/>
            <person name="Ma J."/>
        </authorList>
    </citation>
    <scope>NUCLEOTIDE SEQUENCE [LARGE SCALE GENOMIC DNA]</scope>
    <source>
        <strain evidence="3">JCM 30234</strain>
    </source>
</reference>
<keyword evidence="3" id="KW-1185">Reference proteome</keyword>